<feature type="region of interest" description="Disordered" evidence="5">
    <location>
        <begin position="397"/>
        <end position="429"/>
    </location>
</feature>
<dbReference type="InterPro" id="IPR006665">
    <property type="entry name" value="OmpA-like"/>
</dbReference>
<dbReference type="Gene3D" id="3.30.1330.60">
    <property type="entry name" value="OmpA-like domain"/>
    <property type="match status" value="1"/>
</dbReference>
<accession>A0A1M6UW47</accession>
<evidence type="ECO:0000313" key="8">
    <source>
        <dbReference type="EMBL" id="SFC23099.1"/>
    </source>
</evidence>
<evidence type="ECO:0000313" key="11">
    <source>
        <dbReference type="Proteomes" id="UP000198940"/>
    </source>
</evidence>
<dbReference type="InterPro" id="IPR050330">
    <property type="entry name" value="Bact_OuterMem_StrucFunc"/>
</dbReference>
<dbReference type="PROSITE" id="PS01068">
    <property type="entry name" value="OMPA_1"/>
    <property type="match status" value="1"/>
</dbReference>
<gene>
    <name evidence="8" type="ORF">SAMN04487891_107211</name>
    <name evidence="9" type="ORF">SAMN05216293_1794</name>
</gene>
<name>A0A1M6UW47_9FLAO</name>
<dbReference type="PANTHER" id="PTHR30329">
    <property type="entry name" value="STATOR ELEMENT OF FLAGELLAR MOTOR COMPLEX"/>
    <property type="match status" value="1"/>
</dbReference>
<evidence type="ECO:0000256" key="2">
    <source>
        <dbReference type="ARBA" id="ARBA00023136"/>
    </source>
</evidence>
<dbReference type="SUPFAM" id="SSF103088">
    <property type="entry name" value="OmpA-like"/>
    <property type="match status" value="1"/>
</dbReference>
<feature type="domain" description="OmpA-like" evidence="7">
    <location>
        <begin position="314"/>
        <end position="429"/>
    </location>
</feature>
<dbReference type="PANTHER" id="PTHR30329:SF21">
    <property type="entry name" value="LIPOPROTEIN YIAD-RELATED"/>
    <property type="match status" value="1"/>
</dbReference>
<dbReference type="EMBL" id="FRAT01000004">
    <property type="protein sequence ID" value="SHK73286.1"/>
    <property type="molecule type" value="Genomic_DNA"/>
</dbReference>
<dbReference type="Pfam" id="PF00691">
    <property type="entry name" value="OmpA"/>
    <property type="match status" value="1"/>
</dbReference>
<dbReference type="PRINTS" id="PR01021">
    <property type="entry name" value="OMPADOMAIN"/>
</dbReference>
<dbReference type="CDD" id="cd07185">
    <property type="entry name" value="OmpA_C-like"/>
    <property type="match status" value="1"/>
</dbReference>
<dbReference type="RefSeq" id="WP_083569626.1">
    <property type="nucleotide sequence ID" value="NZ_FOKU01000007.1"/>
</dbReference>
<dbReference type="GO" id="GO:0009279">
    <property type="term" value="C:cell outer membrane"/>
    <property type="evidence" value="ECO:0007669"/>
    <property type="project" value="UniProtKB-SubCell"/>
</dbReference>
<dbReference type="InterPro" id="IPR006664">
    <property type="entry name" value="OMP_bac"/>
</dbReference>
<feature type="region of interest" description="Disordered" evidence="5">
    <location>
        <begin position="49"/>
        <end position="72"/>
    </location>
</feature>
<keyword evidence="3" id="KW-0998">Cell outer membrane</keyword>
<evidence type="ECO:0000259" key="7">
    <source>
        <dbReference type="PROSITE" id="PS51123"/>
    </source>
</evidence>
<dbReference type="InterPro" id="IPR006690">
    <property type="entry name" value="OMPA-like_CS"/>
</dbReference>
<feature type="compositionally biased region" description="Basic and acidic residues" evidence="5">
    <location>
        <begin position="415"/>
        <end position="429"/>
    </location>
</feature>
<evidence type="ECO:0000313" key="9">
    <source>
        <dbReference type="EMBL" id="SHK73286.1"/>
    </source>
</evidence>
<dbReference type="InterPro" id="IPR036737">
    <property type="entry name" value="OmpA-like_sf"/>
</dbReference>
<evidence type="ECO:0000256" key="6">
    <source>
        <dbReference type="SAM" id="SignalP"/>
    </source>
</evidence>
<dbReference type="Proteomes" id="UP000198940">
    <property type="component" value="Unassembled WGS sequence"/>
</dbReference>
<feature type="signal peptide" evidence="6">
    <location>
        <begin position="1"/>
        <end position="19"/>
    </location>
</feature>
<dbReference type="Proteomes" id="UP000184031">
    <property type="component" value="Unassembled WGS sequence"/>
</dbReference>
<protein>
    <submittedName>
        <fullName evidence="9">OmpA family protein</fullName>
    </submittedName>
</protein>
<comment type="subcellular location">
    <subcellularLocation>
        <location evidence="1">Cell outer membrane</location>
    </subcellularLocation>
</comment>
<keyword evidence="11" id="KW-1185">Reference proteome</keyword>
<evidence type="ECO:0000256" key="3">
    <source>
        <dbReference type="ARBA" id="ARBA00023237"/>
    </source>
</evidence>
<dbReference type="EMBL" id="FOKU01000007">
    <property type="protein sequence ID" value="SFC23099.1"/>
    <property type="molecule type" value="Genomic_DNA"/>
</dbReference>
<dbReference type="OrthoDB" id="9782229at2"/>
<evidence type="ECO:0000256" key="1">
    <source>
        <dbReference type="ARBA" id="ARBA00004442"/>
    </source>
</evidence>
<sequence>MRTILYVTVLLLVSSSLQAQGLLNKVKRTAGQAVENSILNKTNDTVSKKMDEVLSGKPRKRKGANGTTESTQYSADNELKAYSKFDFVPGETIVYYRNFENDPDGELADGWNTNGAGAITRFSSLGSTWLKLYQSSIFLTDNDEYFGKDFTVEFDLLLYDSSRELIYYPAFYFGFLSSGDRPSNDNVVLQNPQAEFMSRVYLGIIADGAGNSFFQAERYEKGQMLLNTGQKGFTRLEKSIGKPVHVSMQIQKERFRMWIEEEKVFDLPKAVSTNYNINNLYFEVSDGGFQDEIGGFYISNIRVAKGTPKPKSELLEKGSFVTQGITFEVDKAEIKPESYGILKEIGELLKANPDVNIKIIGHTDSDGKEAYNQELSEKRAEAVLTFLSNTYRIESSRMVSEGKGETDPLADNETPEGKAKNRRVEFIKQ</sequence>
<evidence type="ECO:0000256" key="5">
    <source>
        <dbReference type="SAM" id="MobiDB-lite"/>
    </source>
</evidence>
<dbReference type="AlphaFoldDB" id="A0A1M6UW47"/>
<dbReference type="PROSITE" id="PS51123">
    <property type="entry name" value="OMPA_2"/>
    <property type="match status" value="1"/>
</dbReference>
<proteinExistence type="predicted"/>
<keyword evidence="6" id="KW-0732">Signal</keyword>
<dbReference type="STRING" id="1055723.SAMN05216293_1794"/>
<keyword evidence="2 4" id="KW-0472">Membrane</keyword>
<evidence type="ECO:0000256" key="4">
    <source>
        <dbReference type="PROSITE-ProRule" id="PRU00473"/>
    </source>
</evidence>
<reference evidence="9 10" key="1">
    <citation type="submission" date="2016-11" db="EMBL/GenBank/DDBJ databases">
        <authorList>
            <person name="Varghese N."/>
            <person name="Submissions S."/>
        </authorList>
    </citation>
    <scope>NUCLEOTIDE SEQUENCE [LARGE SCALE GENOMIC DNA]</scope>
    <source>
        <strain evidence="9 10">CGMCC 1.12174</strain>
        <strain evidence="8 11">DSM 26351</strain>
    </source>
</reference>
<organism evidence="9 10">
    <name type="scientific">Flagellimonas taeanensis</name>
    <dbReference type="NCBI Taxonomy" id="1005926"/>
    <lineage>
        <taxon>Bacteria</taxon>
        <taxon>Pseudomonadati</taxon>
        <taxon>Bacteroidota</taxon>
        <taxon>Flavobacteriia</taxon>
        <taxon>Flavobacteriales</taxon>
        <taxon>Flavobacteriaceae</taxon>
        <taxon>Flagellimonas</taxon>
    </lineage>
</organism>
<comment type="caution">
    <text evidence="9">The sequence shown here is derived from an EMBL/GenBank/DDBJ whole genome shotgun (WGS) entry which is preliminary data.</text>
</comment>
<feature type="chain" id="PRO_5009921473" evidence="6">
    <location>
        <begin position="20"/>
        <end position="429"/>
    </location>
</feature>
<evidence type="ECO:0000313" key="10">
    <source>
        <dbReference type="Proteomes" id="UP000184031"/>
    </source>
</evidence>